<accession>T0IFF6</accession>
<dbReference type="RefSeq" id="WP_021235217.1">
    <property type="nucleotide sequence ID" value="NZ_ATHL01000110.1"/>
</dbReference>
<proteinExistence type="predicted"/>
<dbReference type="InterPro" id="IPR020991">
    <property type="entry name" value="Connector_podovirus"/>
</dbReference>
<keyword evidence="3" id="KW-0231">Viral genome packaging</keyword>
<sequence length="522" mass="57237">MAENTTKLVAVAKSRFTQLTSSRQSALERARSNSKLTIPGLVPDDGQDSNASFEQPYQSLGARCINNLAAWLLVTLFPPDQHFARLSVHEDTAAELGENLSTVKEALNRISSKAHLLIDTSMSRPIFMEVLRHLIVAGNALVYFALDGGAPRMFRLDQYVVLRDERGGMLEAVVFEKVYPSTLTEEVRAACKVVTEEGKENDKLVEVYTHIKRVGDDIVHYQEINGIIVPGSEGKSPKDSSGWMALRWQAIPGSDYGRAHVSEYVGDLMSLEDLSKAIIQFAAVASRIIHIVDPNAMIDVEELAGAETGDFVTGYIDKVKALQLEKTQDFSVASAVAERLELRLSHAFMLQSGTVRQAERVTAEEIRAMAQELENVLGGVYTVLSAEFQLPLIRRILYILIRQGEAPELPKSVQPTIVTGFEALGRNHSANKLRMWMDDMVAIYGPQVIQSITDPTEVGRRFADSYGIEAVESLIKSAEAQQEEQQSAMANQAALAAAPQIAKGAADAMNMEAGPEQAPPQI</sequence>
<comment type="subcellular location">
    <subcellularLocation>
        <location evidence="1">Virion</location>
    </subcellularLocation>
</comment>
<dbReference type="EMBL" id="ATHL01000110">
    <property type="protein sequence ID" value="EQB10415.1"/>
    <property type="molecule type" value="Genomic_DNA"/>
</dbReference>
<feature type="region of interest" description="Disordered" evidence="4">
    <location>
        <begin position="22"/>
        <end position="53"/>
    </location>
</feature>
<name>T0IFF6_9SPHN</name>
<evidence type="ECO:0000313" key="5">
    <source>
        <dbReference type="EMBL" id="EQB10415.1"/>
    </source>
</evidence>
<reference evidence="5 6" key="1">
    <citation type="journal article" date="2013" name="Genome Announc.">
        <title>Genome Sequence of Novosphingobium lindaniclasticum LE124T, Isolated from a Hexachlorocyclohexane Dumpsite.</title>
        <authorList>
            <person name="Saxena A."/>
            <person name="Nayyar N."/>
            <person name="Sangwan N."/>
            <person name="Kumari R."/>
            <person name="Khurana J.P."/>
            <person name="Lal R."/>
        </authorList>
    </citation>
    <scope>NUCLEOTIDE SEQUENCE [LARGE SCALE GENOMIC DNA]</scope>
    <source>
        <strain evidence="5 6">LE124</strain>
    </source>
</reference>
<dbReference type="eggNOG" id="ENOG502ZB0X">
    <property type="taxonomic scope" value="Bacteria"/>
</dbReference>
<keyword evidence="6" id="KW-1185">Reference proteome</keyword>
<evidence type="ECO:0000256" key="1">
    <source>
        <dbReference type="ARBA" id="ARBA00004328"/>
    </source>
</evidence>
<evidence type="ECO:0008006" key="7">
    <source>
        <dbReference type="Google" id="ProtNLM"/>
    </source>
</evidence>
<dbReference type="AlphaFoldDB" id="T0IFF6"/>
<evidence type="ECO:0000256" key="2">
    <source>
        <dbReference type="ARBA" id="ARBA00022612"/>
    </source>
</evidence>
<keyword evidence="2" id="KW-1188">Viral release from host cell</keyword>
<evidence type="ECO:0000256" key="4">
    <source>
        <dbReference type="SAM" id="MobiDB-lite"/>
    </source>
</evidence>
<gene>
    <name evidence="5" type="ORF">L284_17130</name>
</gene>
<comment type="caution">
    <text evidence="5">The sequence shown here is derived from an EMBL/GenBank/DDBJ whole genome shotgun (WGS) entry which is preliminary data.</text>
</comment>
<protein>
    <recommendedName>
        <fullName evidence="7">Head-tail connector protein</fullName>
    </recommendedName>
</protein>
<dbReference type="Pfam" id="PF12236">
    <property type="entry name" value="Head-tail_con"/>
    <property type="match status" value="1"/>
</dbReference>
<dbReference type="Proteomes" id="UP000015527">
    <property type="component" value="Unassembled WGS sequence"/>
</dbReference>
<dbReference type="PATRIC" id="fig|1096930.3.peg.3399"/>
<dbReference type="OrthoDB" id="5465415at2"/>
<evidence type="ECO:0000256" key="3">
    <source>
        <dbReference type="ARBA" id="ARBA00023219"/>
    </source>
</evidence>
<evidence type="ECO:0000313" key="6">
    <source>
        <dbReference type="Proteomes" id="UP000015527"/>
    </source>
</evidence>
<organism evidence="5 6">
    <name type="scientific">Novosphingobium lindaniclasticum LE124</name>
    <dbReference type="NCBI Taxonomy" id="1096930"/>
    <lineage>
        <taxon>Bacteria</taxon>
        <taxon>Pseudomonadati</taxon>
        <taxon>Pseudomonadota</taxon>
        <taxon>Alphaproteobacteria</taxon>
        <taxon>Sphingomonadales</taxon>
        <taxon>Sphingomonadaceae</taxon>
        <taxon>Novosphingobium</taxon>
    </lineage>
</organism>